<dbReference type="InterPro" id="IPR006342">
    <property type="entry name" value="FkbM_mtfrase"/>
</dbReference>
<name>A0A765FQ86_SALER</name>
<gene>
    <name evidence="2" type="ORF">G8O64_004362</name>
    <name evidence="1" type="ORF">G8V93_004276</name>
</gene>
<keyword evidence="2" id="KW-0808">Transferase</keyword>
<dbReference type="NCBIfam" id="TIGR01444">
    <property type="entry name" value="fkbM_fam"/>
    <property type="match status" value="1"/>
</dbReference>
<dbReference type="GO" id="GO:0032259">
    <property type="term" value="P:methylation"/>
    <property type="evidence" value="ECO:0007669"/>
    <property type="project" value="UniProtKB-KW"/>
</dbReference>
<evidence type="ECO:0000313" key="2">
    <source>
        <dbReference type="EMBL" id="HAG5358697.1"/>
    </source>
</evidence>
<dbReference type="SUPFAM" id="SSF53335">
    <property type="entry name" value="S-adenosyl-L-methionine-dependent methyltransferases"/>
    <property type="match status" value="1"/>
</dbReference>
<comment type="caution">
    <text evidence="2">The sequence shown here is derived from an EMBL/GenBank/DDBJ whole genome shotgun (WGS) entry which is preliminary data.</text>
</comment>
<evidence type="ECO:0000313" key="1">
    <source>
        <dbReference type="EMBL" id="HAG1882737.1"/>
    </source>
</evidence>
<protein>
    <submittedName>
        <fullName evidence="2">FkbM family methyltransferase</fullName>
    </submittedName>
</protein>
<proteinExistence type="predicted"/>
<dbReference type="AlphaFoldDB" id="A0A765FQ86"/>
<keyword evidence="2" id="KW-0489">Methyltransferase</keyword>
<dbReference type="Gene3D" id="3.40.50.150">
    <property type="entry name" value="Vaccinia Virus protein VP39"/>
    <property type="match status" value="1"/>
</dbReference>
<dbReference type="GO" id="GO:0008168">
    <property type="term" value="F:methyltransferase activity"/>
    <property type="evidence" value="ECO:0007669"/>
    <property type="project" value="UniProtKB-KW"/>
</dbReference>
<dbReference type="EMBL" id="DAAXOF010000019">
    <property type="protein sequence ID" value="HAG1882737.1"/>
    <property type="molecule type" value="Genomic_DNA"/>
</dbReference>
<sequence length="169" mass="18536">MTAVNSISITLNGQERDFFYRDIHSDRSVIEQNFINKEYSTGMFARDRDIQARYRDILAAGMKPVIVDCGANIGTSVLHFPGEYPQAHVVALEPAPDNFALLELNTRGLDVELIPKGVSSSEGMMELVDTGEPFAYRLSVGQSVSRSVGQSVSRSVGQSVSRSACHHND</sequence>
<reference evidence="2" key="2">
    <citation type="submission" date="2020-02" db="EMBL/GenBank/DDBJ databases">
        <authorList>
            <consortium name="NCBI Pathogen Detection Project"/>
        </authorList>
    </citation>
    <scope>NUCLEOTIDE SEQUENCE</scope>
    <source>
        <strain evidence="2">MA.CK_98/00010293</strain>
        <strain evidence="1">MA.CK_98/00011463</strain>
    </source>
</reference>
<accession>A0A765FQ86</accession>
<organism evidence="2">
    <name type="scientific">Salmonella enterica</name>
    <name type="common">Salmonella choleraesuis</name>
    <dbReference type="NCBI Taxonomy" id="28901"/>
    <lineage>
        <taxon>Bacteria</taxon>
        <taxon>Pseudomonadati</taxon>
        <taxon>Pseudomonadota</taxon>
        <taxon>Gammaproteobacteria</taxon>
        <taxon>Enterobacterales</taxon>
        <taxon>Enterobacteriaceae</taxon>
        <taxon>Salmonella</taxon>
    </lineage>
</organism>
<dbReference type="InterPro" id="IPR029063">
    <property type="entry name" value="SAM-dependent_MTases_sf"/>
</dbReference>
<reference evidence="2" key="1">
    <citation type="journal article" date="2018" name="Genome Biol.">
        <title>SKESA: strategic k-mer extension for scrupulous assemblies.</title>
        <authorList>
            <person name="Souvorov A."/>
            <person name="Agarwala R."/>
            <person name="Lipman D.J."/>
        </authorList>
    </citation>
    <scope>NUCLEOTIDE SEQUENCE</scope>
    <source>
        <strain evidence="2">MA.CK_98/00010293</strain>
        <strain evidence="1">MA.CK_98/00011463</strain>
    </source>
</reference>
<dbReference type="EMBL" id="DAAYQT010000021">
    <property type="protein sequence ID" value="HAG5358697.1"/>
    <property type="molecule type" value="Genomic_DNA"/>
</dbReference>